<dbReference type="EMBL" id="CP101988">
    <property type="protein sequence ID" value="UUI75075.1"/>
    <property type="molecule type" value="Genomic_DNA"/>
</dbReference>
<dbReference type="RefSeq" id="WP_227570043.1">
    <property type="nucleotide sequence ID" value="NZ_CP101988.1"/>
</dbReference>
<keyword evidence="7 9" id="KW-0472">Membrane</keyword>
<evidence type="ECO:0000256" key="4">
    <source>
        <dbReference type="ARBA" id="ARBA00022475"/>
    </source>
</evidence>
<gene>
    <name evidence="10" type="ORF">NP064_15070</name>
</gene>
<keyword evidence="6 9" id="KW-1133">Transmembrane helix</keyword>
<name>A0ABY5KZD4_9CELL</name>
<keyword evidence="11" id="KW-1185">Reference proteome</keyword>
<feature type="transmembrane region" description="Helical" evidence="9">
    <location>
        <begin position="48"/>
        <end position="75"/>
    </location>
</feature>
<protein>
    <submittedName>
        <fullName evidence="10">NCS2 family nucleobase:cation symporter</fullName>
    </submittedName>
</protein>
<feature type="transmembrane region" description="Helical" evidence="9">
    <location>
        <begin position="380"/>
        <end position="401"/>
    </location>
</feature>
<feature type="transmembrane region" description="Helical" evidence="9">
    <location>
        <begin position="320"/>
        <end position="338"/>
    </location>
</feature>
<feature type="transmembrane region" description="Helical" evidence="9">
    <location>
        <begin position="344"/>
        <end position="368"/>
    </location>
</feature>
<accession>A0ABY5KZD4</accession>
<dbReference type="InterPro" id="IPR006043">
    <property type="entry name" value="NCS2"/>
</dbReference>
<evidence type="ECO:0000313" key="10">
    <source>
        <dbReference type="EMBL" id="UUI75075.1"/>
    </source>
</evidence>
<comment type="similarity">
    <text evidence="2">Belongs to the nucleobase:cation symporter-2 (NCS2) (TC 2.A.40) family.</text>
</comment>
<evidence type="ECO:0000256" key="6">
    <source>
        <dbReference type="ARBA" id="ARBA00022989"/>
    </source>
</evidence>
<feature type="transmembrane region" description="Helical" evidence="9">
    <location>
        <begin position="205"/>
        <end position="224"/>
    </location>
</feature>
<feature type="transmembrane region" description="Helical" evidence="9">
    <location>
        <begin position="244"/>
        <end position="262"/>
    </location>
</feature>
<feature type="transmembrane region" description="Helical" evidence="9">
    <location>
        <begin position="82"/>
        <end position="99"/>
    </location>
</feature>
<evidence type="ECO:0000256" key="8">
    <source>
        <dbReference type="SAM" id="MobiDB-lite"/>
    </source>
</evidence>
<dbReference type="PANTHER" id="PTHR42810:SF4">
    <property type="entry name" value="URIC ACID TRANSPORTER UACT"/>
    <property type="match status" value="1"/>
</dbReference>
<evidence type="ECO:0000256" key="7">
    <source>
        <dbReference type="ARBA" id="ARBA00023136"/>
    </source>
</evidence>
<dbReference type="PANTHER" id="PTHR42810">
    <property type="entry name" value="PURINE PERMEASE C1399.01C-RELATED"/>
    <property type="match status" value="1"/>
</dbReference>
<evidence type="ECO:0000256" key="5">
    <source>
        <dbReference type="ARBA" id="ARBA00022692"/>
    </source>
</evidence>
<dbReference type="Proteomes" id="UP001316189">
    <property type="component" value="Chromosome"/>
</dbReference>
<proteinExistence type="inferred from homology"/>
<evidence type="ECO:0000256" key="2">
    <source>
        <dbReference type="ARBA" id="ARBA00008821"/>
    </source>
</evidence>
<keyword evidence="4" id="KW-1003">Cell membrane</keyword>
<keyword evidence="3" id="KW-0813">Transport</keyword>
<evidence type="ECO:0000256" key="9">
    <source>
        <dbReference type="SAM" id="Phobius"/>
    </source>
</evidence>
<sequence length="458" mass="47018">MSSLGWRVHGDGRTVRPGEVVSPDERLTWPRTIGIGMQHVVAMFGSTFLVPIITGLSPATTLFFSAIGTVLFLVITGNKLPSYLGSSFAFIAPITAATASGGESVALGGVVVTGLLLAAIGLVVHVAGAHWIEKVMPPVVTGSIVALIGLNLAPVAWGTCNQSVVDGEIVETCTSGFRAAPITALVTLFAIILTTVLFRGILGRLAILVGVIIGYAVATLRGEVDFTTVQDASWFGLPRFVTPTFDLAVMGLFVPVVLVLIAENVGHVKSVSAMTGKDLDPLTGRALLADGLATTLAGVGGGSGTTTYAENIGVMAATRIYSTAAYWVAAATALLLSMSPKFGALIATIPAGVLGGATTVLYGMIGILGARIWVQNKVDFSNPVNLTTAAVALIVGIANYTWVAGDITFEGIALGSAAAIGVYHLMNGLARWRGTTQEAASPASVPNGSELEGRASQQ</sequence>
<evidence type="ECO:0000313" key="11">
    <source>
        <dbReference type="Proteomes" id="UP001316189"/>
    </source>
</evidence>
<evidence type="ECO:0000256" key="3">
    <source>
        <dbReference type="ARBA" id="ARBA00022448"/>
    </source>
</evidence>
<keyword evidence="5 9" id="KW-0812">Transmembrane</keyword>
<feature type="region of interest" description="Disordered" evidence="8">
    <location>
        <begin position="439"/>
        <end position="458"/>
    </location>
</feature>
<evidence type="ECO:0000256" key="1">
    <source>
        <dbReference type="ARBA" id="ARBA00004651"/>
    </source>
</evidence>
<dbReference type="NCBIfam" id="TIGR00801">
    <property type="entry name" value="ncs2"/>
    <property type="match status" value="1"/>
</dbReference>
<organism evidence="10 11">
    <name type="scientific">Cellulomonas chengniuliangii</name>
    <dbReference type="NCBI Taxonomy" id="2968084"/>
    <lineage>
        <taxon>Bacteria</taxon>
        <taxon>Bacillati</taxon>
        <taxon>Actinomycetota</taxon>
        <taxon>Actinomycetes</taxon>
        <taxon>Micrococcales</taxon>
        <taxon>Cellulomonadaceae</taxon>
        <taxon>Cellulomonas</taxon>
    </lineage>
</organism>
<feature type="transmembrane region" description="Helical" evidence="9">
    <location>
        <begin position="139"/>
        <end position="157"/>
    </location>
</feature>
<comment type="subcellular location">
    <subcellularLocation>
        <location evidence="1">Cell membrane</location>
        <topology evidence="1">Multi-pass membrane protein</topology>
    </subcellularLocation>
</comment>
<reference evidence="10 11" key="1">
    <citation type="submission" date="2022-07" db="EMBL/GenBank/DDBJ databases">
        <title>Novel species in genus cellulomonas.</title>
        <authorList>
            <person name="Ye L."/>
        </authorList>
    </citation>
    <scope>NUCLEOTIDE SEQUENCE [LARGE SCALE GENOMIC DNA]</scope>
    <source>
        <strain evidence="11">zg-Y338</strain>
    </source>
</reference>
<feature type="transmembrane region" description="Helical" evidence="9">
    <location>
        <begin position="177"/>
        <end position="198"/>
    </location>
</feature>
<dbReference type="InterPro" id="IPR006042">
    <property type="entry name" value="Xan_ur_permease"/>
</dbReference>
<feature type="transmembrane region" description="Helical" evidence="9">
    <location>
        <begin position="407"/>
        <end position="426"/>
    </location>
</feature>
<dbReference type="Pfam" id="PF00860">
    <property type="entry name" value="Xan_ur_permease"/>
    <property type="match status" value="1"/>
</dbReference>
<feature type="transmembrane region" description="Helical" evidence="9">
    <location>
        <begin position="105"/>
        <end position="127"/>
    </location>
</feature>